<dbReference type="InterPro" id="IPR029063">
    <property type="entry name" value="SAM-dependent_MTases_sf"/>
</dbReference>
<keyword evidence="2" id="KW-0489">Methyltransferase</keyword>
<dbReference type="OrthoDB" id="9795085at2"/>
<accession>A0A0W0VFT5</accession>
<feature type="domain" description="Methyltransferase" evidence="1">
    <location>
        <begin position="47"/>
        <end position="136"/>
    </location>
</feature>
<dbReference type="EMBL" id="LNYJ01000003">
    <property type="protein sequence ID" value="KTD18984.1"/>
    <property type="molecule type" value="Genomic_DNA"/>
</dbReference>
<dbReference type="GO" id="GO:0008168">
    <property type="term" value="F:methyltransferase activity"/>
    <property type="evidence" value="ECO:0007669"/>
    <property type="project" value="UniProtKB-KW"/>
</dbReference>
<evidence type="ECO:0000313" key="2">
    <source>
        <dbReference type="EMBL" id="KTD18984.1"/>
    </source>
</evidence>
<dbReference type="RefSeq" id="WP_058469790.1">
    <property type="nucleotide sequence ID" value="NZ_CAAAIC010000005.1"/>
</dbReference>
<dbReference type="AlphaFoldDB" id="A0A0W0VFT5"/>
<name>A0A0W0VFT5_9GAMM</name>
<dbReference type="Proteomes" id="UP000055035">
    <property type="component" value="Unassembled WGS sequence"/>
</dbReference>
<keyword evidence="3" id="KW-1185">Reference proteome</keyword>
<keyword evidence="2" id="KW-0808">Transferase</keyword>
<evidence type="ECO:0000259" key="1">
    <source>
        <dbReference type="Pfam" id="PF13649"/>
    </source>
</evidence>
<dbReference type="PATRIC" id="fig|456.5.peg.223"/>
<dbReference type="GO" id="GO:0032259">
    <property type="term" value="P:methylation"/>
    <property type="evidence" value="ECO:0007669"/>
    <property type="project" value="UniProtKB-KW"/>
</dbReference>
<gene>
    <name evidence="2" type="primary">iraA</name>
    <name evidence="2" type="ORF">Ljor_0207</name>
</gene>
<dbReference type="CDD" id="cd02440">
    <property type="entry name" value="AdoMet_MTases"/>
    <property type="match status" value="1"/>
</dbReference>
<dbReference type="STRING" id="456.Ljor_0207"/>
<organism evidence="2 3">
    <name type="scientific">Legionella jordanis</name>
    <dbReference type="NCBI Taxonomy" id="456"/>
    <lineage>
        <taxon>Bacteria</taxon>
        <taxon>Pseudomonadati</taxon>
        <taxon>Pseudomonadota</taxon>
        <taxon>Gammaproteobacteria</taxon>
        <taxon>Legionellales</taxon>
        <taxon>Legionellaceae</taxon>
        <taxon>Legionella</taxon>
    </lineage>
</organism>
<dbReference type="Gene3D" id="3.40.50.150">
    <property type="entry name" value="Vaccinia Virus protein VP39"/>
    <property type="match status" value="1"/>
</dbReference>
<sequence length="272" mass="30918">MSLKAMYNEIAGHYATADRFGSISQSHRAAIAQIKREHLGLRPHYKVLDFGVGDGAFLAQLTHCMPEADFTGIDISSEMLELARQALTLTTIEGSATEASRFLPHHSQDLVLAHFINAYIPIQTLFNEADLLTRSNGYFSLITTTYESFPVAQQYLAEFIAQGTLKSTVVGHYYKALTKNTTVASGLDELRHVFSQHQFKIVRHERLYIPIVLNNIEELIQFGIEGTWFLNSLTIRMLPKNFLLNRIKRLFNEIFSFPYHDTHIIDVILAKK</sequence>
<evidence type="ECO:0000313" key="3">
    <source>
        <dbReference type="Proteomes" id="UP000055035"/>
    </source>
</evidence>
<proteinExistence type="predicted"/>
<protein>
    <submittedName>
        <fullName evidence="2">Small-molecule methyltransferase IraA</fullName>
    </submittedName>
</protein>
<comment type="caution">
    <text evidence="2">The sequence shown here is derived from an EMBL/GenBank/DDBJ whole genome shotgun (WGS) entry which is preliminary data.</text>
</comment>
<dbReference type="SUPFAM" id="SSF53335">
    <property type="entry name" value="S-adenosyl-L-methionine-dependent methyltransferases"/>
    <property type="match status" value="1"/>
</dbReference>
<dbReference type="InterPro" id="IPR041698">
    <property type="entry name" value="Methyltransf_25"/>
</dbReference>
<reference evidence="2 3" key="1">
    <citation type="submission" date="2015-11" db="EMBL/GenBank/DDBJ databases">
        <title>Genomic analysis of 38 Legionella species identifies large and diverse effector repertoires.</title>
        <authorList>
            <person name="Burstein D."/>
            <person name="Amaro F."/>
            <person name="Zusman T."/>
            <person name="Lifshitz Z."/>
            <person name="Cohen O."/>
            <person name="Gilbert J.A."/>
            <person name="Pupko T."/>
            <person name="Shuman H.A."/>
            <person name="Segal G."/>
        </authorList>
    </citation>
    <scope>NUCLEOTIDE SEQUENCE [LARGE SCALE GENOMIC DNA]</scope>
    <source>
        <strain evidence="2 3">BL-540</strain>
    </source>
</reference>
<dbReference type="Pfam" id="PF13649">
    <property type="entry name" value="Methyltransf_25"/>
    <property type="match status" value="1"/>
</dbReference>